<keyword evidence="3" id="KW-1185">Reference proteome</keyword>
<reference evidence="3" key="1">
    <citation type="submission" date="2017-03" db="EMBL/GenBank/DDBJ databases">
        <authorList>
            <person name="Herbold C."/>
        </authorList>
    </citation>
    <scope>NUCLEOTIDE SEQUENCE [LARGE SCALE GENOMIC DNA]</scope>
</reference>
<evidence type="ECO:0000313" key="3">
    <source>
        <dbReference type="Proteomes" id="UP000230607"/>
    </source>
</evidence>
<feature type="compositionally biased region" description="Basic residues" evidence="1">
    <location>
        <begin position="29"/>
        <end position="39"/>
    </location>
</feature>
<name>A0A2H1FH97_9ARCH</name>
<evidence type="ECO:0000256" key="1">
    <source>
        <dbReference type="SAM" id="MobiDB-lite"/>
    </source>
</evidence>
<organism evidence="2 3">
    <name type="scientific">Candidatus Nitrosotalea okcheonensis</name>
    <dbReference type="NCBI Taxonomy" id="1903276"/>
    <lineage>
        <taxon>Archaea</taxon>
        <taxon>Nitrososphaerota</taxon>
        <taxon>Nitrososphaeria</taxon>
        <taxon>Nitrosotaleales</taxon>
        <taxon>Nitrosotaleaceae</taxon>
        <taxon>Nitrosotalea</taxon>
    </lineage>
</organism>
<evidence type="ECO:0000313" key="2">
    <source>
        <dbReference type="EMBL" id="SMH72131.1"/>
    </source>
</evidence>
<sequence length="39" mass="4558">MKTNMMNIVIGGQQVRKKNRANYSEYDGKRKRNSKVGTR</sequence>
<proteinExistence type="predicted"/>
<feature type="region of interest" description="Disordered" evidence="1">
    <location>
        <begin position="1"/>
        <end position="39"/>
    </location>
</feature>
<gene>
    <name evidence="2" type="ORF">NCS_11943</name>
</gene>
<dbReference type="EMBL" id="LT841358">
    <property type="protein sequence ID" value="SMH72131.1"/>
    <property type="molecule type" value="Genomic_DNA"/>
</dbReference>
<dbReference type="Proteomes" id="UP000230607">
    <property type="component" value="Chromosome 1"/>
</dbReference>
<dbReference type="AlphaFoldDB" id="A0A2H1FH97"/>
<protein>
    <submittedName>
        <fullName evidence="2">Uncharacterized protein</fullName>
    </submittedName>
</protein>
<accession>A0A2H1FH97</accession>